<keyword evidence="3" id="KW-0813">Transport</keyword>
<comment type="subcellular location">
    <subcellularLocation>
        <location evidence="1">Cell envelope</location>
    </subcellularLocation>
</comment>
<dbReference type="EMBL" id="PGTM01000023">
    <property type="protein sequence ID" value="PJF36931.1"/>
    <property type="molecule type" value="Genomic_DNA"/>
</dbReference>
<dbReference type="GO" id="GO:0030313">
    <property type="term" value="C:cell envelope"/>
    <property type="evidence" value="ECO:0007669"/>
    <property type="project" value="UniProtKB-SubCell"/>
</dbReference>
<evidence type="ECO:0000256" key="4">
    <source>
        <dbReference type="ARBA" id="ARBA00022729"/>
    </source>
</evidence>
<reference evidence="7 8" key="1">
    <citation type="submission" date="2017-11" db="EMBL/GenBank/DDBJ databases">
        <title>Evolution of Phototrophy in the Chloroflexi Phylum Driven by Horizontal Gene Transfer.</title>
        <authorList>
            <person name="Ward L.M."/>
            <person name="Hemp J."/>
            <person name="Shih P.M."/>
            <person name="Mcglynn S.E."/>
            <person name="Fischer W."/>
        </authorList>
    </citation>
    <scope>NUCLEOTIDE SEQUENCE [LARGE SCALE GENOMIC DNA]</scope>
    <source>
        <strain evidence="7">JP3_13</strain>
    </source>
</reference>
<dbReference type="InterPro" id="IPR000914">
    <property type="entry name" value="SBP_5_dom"/>
</dbReference>
<dbReference type="InterPro" id="IPR039424">
    <property type="entry name" value="SBP_5"/>
</dbReference>
<dbReference type="PANTHER" id="PTHR30290">
    <property type="entry name" value="PERIPLASMIC BINDING COMPONENT OF ABC TRANSPORTER"/>
    <property type="match status" value="1"/>
</dbReference>
<accession>A0A2M8PHC3</accession>
<protein>
    <recommendedName>
        <fullName evidence="6">Solute-binding protein family 5 domain-containing protein</fullName>
    </recommendedName>
</protein>
<keyword evidence="4 5" id="KW-0732">Signal</keyword>
<evidence type="ECO:0000313" key="7">
    <source>
        <dbReference type="EMBL" id="PJF36931.1"/>
    </source>
</evidence>
<evidence type="ECO:0000256" key="5">
    <source>
        <dbReference type="SAM" id="SignalP"/>
    </source>
</evidence>
<gene>
    <name evidence="7" type="ORF">CUN49_02890</name>
</gene>
<evidence type="ECO:0000256" key="1">
    <source>
        <dbReference type="ARBA" id="ARBA00004196"/>
    </source>
</evidence>
<sequence>MRSLAKFLLALCFFGAALSPEALSAAQSDSARVLLPPFGTLDPVALAPGDRSGRDLVENLFAGLTRYDPLTNQIVPALAQSWSVSPDGLEWTFRLRQEAQWVRVRNGRVEAVRPIVAGDFVFGLRRACDAQPPNPVAKTVFVISGCRKIATTNPLLIDDLFIARELGARVANARTLVLRLEFPTPMLPHLLALPEFRPVPRESVSLAAENGDWAVPNQMLSSGAYALAARDATSLTLLRNPLWHEQTGTIAQVRVTFAAPEAIPELFMAQNADFARLDRDSAAQLALSAPETLISAPSSAVIMLGFAAERPVTQREALRRALALAIDRKALAQSLGAVLPTWRLSTPAAADVALAAEAGIFAPELAKAQLAAAGYSGCRLPERLELVIEDTPRMEALANALFAQWQAHLGCNLPNFRLTKRNAEVVRRLADGTFSTIRTTDPIRPPMWLFTWSPDHRDITAWAGDGAHCRYGFLKSYVPCGDADQLVNAALLENDLSRRATLIAQAEQGYFGENGTFPVVPLLVELDFAARRALQGVSAATPLWFAAWSR</sequence>
<dbReference type="GO" id="GO:0015833">
    <property type="term" value="P:peptide transport"/>
    <property type="evidence" value="ECO:0007669"/>
    <property type="project" value="TreeGrafter"/>
</dbReference>
<evidence type="ECO:0000256" key="2">
    <source>
        <dbReference type="ARBA" id="ARBA00005695"/>
    </source>
</evidence>
<dbReference type="SUPFAM" id="SSF53850">
    <property type="entry name" value="Periplasmic binding protein-like II"/>
    <property type="match status" value="1"/>
</dbReference>
<feature type="domain" description="Solute-binding protein family 5" evidence="6">
    <location>
        <begin position="73"/>
        <end position="412"/>
    </location>
</feature>
<dbReference type="Gene3D" id="3.40.190.10">
    <property type="entry name" value="Periplasmic binding protein-like II"/>
    <property type="match status" value="1"/>
</dbReference>
<evidence type="ECO:0000256" key="3">
    <source>
        <dbReference type="ARBA" id="ARBA00022448"/>
    </source>
</evidence>
<feature type="chain" id="PRO_5014695779" description="Solute-binding protein family 5 domain-containing protein" evidence="5">
    <location>
        <begin position="25"/>
        <end position="550"/>
    </location>
</feature>
<dbReference type="AlphaFoldDB" id="A0A2M8PHC3"/>
<evidence type="ECO:0000313" key="8">
    <source>
        <dbReference type="Proteomes" id="UP000229681"/>
    </source>
</evidence>
<feature type="signal peptide" evidence="5">
    <location>
        <begin position="1"/>
        <end position="24"/>
    </location>
</feature>
<dbReference type="GO" id="GO:1904680">
    <property type="term" value="F:peptide transmembrane transporter activity"/>
    <property type="evidence" value="ECO:0007669"/>
    <property type="project" value="TreeGrafter"/>
</dbReference>
<dbReference type="Gene3D" id="3.10.105.10">
    <property type="entry name" value="Dipeptide-binding Protein, Domain 3"/>
    <property type="match status" value="1"/>
</dbReference>
<dbReference type="PANTHER" id="PTHR30290:SF10">
    <property type="entry name" value="PERIPLASMIC OLIGOPEPTIDE-BINDING PROTEIN-RELATED"/>
    <property type="match status" value="1"/>
</dbReference>
<comment type="similarity">
    <text evidence="2">Belongs to the bacterial solute-binding protein 5 family.</text>
</comment>
<dbReference type="Gene3D" id="3.90.76.10">
    <property type="entry name" value="Dipeptide-binding Protein, Domain 1"/>
    <property type="match status" value="1"/>
</dbReference>
<organism evidence="7 8">
    <name type="scientific">Candidatus Thermofonsia Clade 1 bacterium</name>
    <dbReference type="NCBI Taxonomy" id="2364210"/>
    <lineage>
        <taxon>Bacteria</taxon>
        <taxon>Bacillati</taxon>
        <taxon>Chloroflexota</taxon>
        <taxon>Candidatus Thermofontia</taxon>
        <taxon>Candidatus Thermofonsia Clade 1</taxon>
    </lineage>
</organism>
<dbReference type="Proteomes" id="UP000229681">
    <property type="component" value="Unassembled WGS sequence"/>
</dbReference>
<dbReference type="Pfam" id="PF00496">
    <property type="entry name" value="SBP_bac_5"/>
    <property type="match status" value="1"/>
</dbReference>
<name>A0A2M8PHC3_9CHLR</name>
<proteinExistence type="inferred from homology"/>
<comment type="caution">
    <text evidence="7">The sequence shown here is derived from an EMBL/GenBank/DDBJ whole genome shotgun (WGS) entry which is preliminary data.</text>
</comment>
<evidence type="ECO:0000259" key="6">
    <source>
        <dbReference type="Pfam" id="PF00496"/>
    </source>
</evidence>